<comment type="subcellular location">
    <subcellularLocation>
        <location evidence="1">Endomembrane system</location>
        <topology evidence="1">Multi-pass membrane protein</topology>
    </subcellularLocation>
</comment>
<dbReference type="RefSeq" id="WP_169154987.1">
    <property type="nucleotide sequence ID" value="NZ_CAWPJE010000019.1"/>
</dbReference>
<accession>A0ABX1P5T4</accession>
<dbReference type="Pfam" id="PF06803">
    <property type="entry name" value="DUF1232"/>
    <property type="match status" value="1"/>
</dbReference>
<reference evidence="8 9" key="1">
    <citation type="submission" date="2018-06" db="EMBL/GenBank/DDBJ databases">
        <title>Comparative genomics of Brasilonema spp. strains.</title>
        <authorList>
            <person name="Alvarenga D.O."/>
            <person name="Fiore M.F."/>
            <person name="Varani A.M."/>
        </authorList>
    </citation>
    <scope>NUCLEOTIDE SEQUENCE [LARGE SCALE GENOMIC DNA]</scope>
    <source>
        <strain evidence="8 9">SPC951</strain>
    </source>
</reference>
<gene>
    <name evidence="8" type="ORF">DP116_09720</name>
</gene>
<dbReference type="Proteomes" id="UP000718564">
    <property type="component" value="Unassembled WGS sequence"/>
</dbReference>
<feature type="transmembrane region" description="Helical" evidence="6">
    <location>
        <begin position="21"/>
        <end position="41"/>
    </location>
</feature>
<evidence type="ECO:0000256" key="3">
    <source>
        <dbReference type="ARBA" id="ARBA00022989"/>
    </source>
</evidence>
<name>A0ABX1P5T4_9CYAN</name>
<evidence type="ECO:0000259" key="7">
    <source>
        <dbReference type="Pfam" id="PF06803"/>
    </source>
</evidence>
<evidence type="ECO:0000256" key="1">
    <source>
        <dbReference type="ARBA" id="ARBA00004127"/>
    </source>
</evidence>
<sequence length="109" mass="12199">MKFSIQSLYTWYRNVLRNPKYRWWVILGTLLYFVSPIDIAPDFIPIVGELDDVFLLTLLVTELSGLMIEGFKARKGQVDAQATNTTSNTTTEGPTASPNTIDVDAVSVK</sequence>
<evidence type="ECO:0000256" key="5">
    <source>
        <dbReference type="SAM" id="MobiDB-lite"/>
    </source>
</evidence>
<feature type="region of interest" description="Disordered" evidence="5">
    <location>
        <begin position="77"/>
        <end position="109"/>
    </location>
</feature>
<keyword evidence="3 6" id="KW-1133">Transmembrane helix</keyword>
<keyword evidence="4 6" id="KW-0472">Membrane</keyword>
<evidence type="ECO:0000313" key="8">
    <source>
        <dbReference type="EMBL" id="NMG19722.1"/>
    </source>
</evidence>
<evidence type="ECO:0000256" key="2">
    <source>
        <dbReference type="ARBA" id="ARBA00022692"/>
    </source>
</evidence>
<proteinExistence type="predicted"/>
<organism evidence="8 9">
    <name type="scientific">Brasilonema bromeliae SPC951</name>
    <dbReference type="NCBI Taxonomy" id="385972"/>
    <lineage>
        <taxon>Bacteria</taxon>
        <taxon>Bacillati</taxon>
        <taxon>Cyanobacteriota</taxon>
        <taxon>Cyanophyceae</taxon>
        <taxon>Nostocales</taxon>
        <taxon>Scytonemataceae</taxon>
        <taxon>Brasilonema</taxon>
        <taxon>Bromeliae group (in: Brasilonema)</taxon>
    </lineage>
</organism>
<feature type="domain" description="DUF1232" evidence="7">
    <location>
        <begin position="22"/>
        <end position="58"/>
    </location>
</feature>
<evidence type="ECO:0000256" key="4">
    <source>
        <dbReference type="ARBA" id="ARBA00023136"/>
    </source>
</evidence>
<keyword evidence="2 6" id="KW-0812">Transmembrane</keyword>
<evidence type="ECO:0000256" key="6">
    <source>
        <dbReference type="SAM" id="Phobius"/>
    </source>
</evidence>
<keyword evidence="9" id="KW-1185">Reference proteome</keyword>
<evidence type="ECO:0000313" key="9">
    <source>
        <dbReference type="Proteomes" id="UP000718564"/>
    </source>
</evidence>
<dbReference type="EMBL" id="QMEB01000056">
    <property type="protein sequence ID" value="NMG19722.1"/>
    <property type="molecule type" value="Genomic_DNA"/>
</dbReference>
<dbReference type="InterPro" id="IPR010652">
    <property type="entry name" value="DUF1232"/>
</dbReference>
<protein>
    <submittedName>
        <fullName evidence="8">DUF1232 domain-containing protein</fullName>
    </submittedName>
</protein>
<comment type="caution">
    <text evidence="8">The sequence shown here is derived from an EMBL/GenBank/DDBJ whole genome shotgun (WGS) entry which is preliminary data.</text>
</comment>